<dbReference type="SUPFAM" id="SSF103473">
    <property type="entry name" value="MFS general substrate transporter"/>
    <property type="match status" value="1"/>
</dbReference>
<protein>
    <submittedName>
        <fullName evidence="1">MFS transporter</fullName>
    </submittedName>
</protein>
<dbReference type="RefSeq" id="WP_009652789.1">
    <property type="nucleotide sequence ID" value="NZ_JBMMUH010000037.1"/>
</dbReference>
<sequence>MKLYIYVGFITAAISILIYFIDPRNIETIFALNTLRGYIGAITVPIFWSFIGDADDFGAWKFKRRMSGVYASGNLFALKVSLAIAGTITATILSLTHYVPDAPQQTPETLNAIMLLITVIPAAGSIITSLLFLFFYKLDTRMMNEIQTDLKANHYPA</sequence>
<dbReference type="InterPro" id="IPR036259">
    <property type="entry name" value="MFS_trans_sf"/>
</dbReference>
<dbReference type="AlphaFoldDB" id="A0A2I8WPI7"/>
<comment type="caution">
    <text evidence="1">The sequence shown here is derived from an EMBL/GenBank/DDBJ whole genome shotgun (WGS) entry which is preliminary data.</text>
</comment>
<dbReference type="Proteomes" id="UP000247485">
    <property type="component" value="Unassembled WGS sequence"/>
</dbReference>
<name>A0A2I8WPI7_KLEOX</name>
<evidence type="ECO:0000313" key="2">
    <source>
        <dbReference type="Proteomes" id="UP000247485"/>
    </source>
</evidence>
<dbReference type="EMBL" id="QJJG01000041">
    <property type="protein sequence ID" value="PXW33002.1"/>
    <property type="molecule type" value="Genomic_DNA"/>
</dbReference>
<proteinExistence type="predicted"/>
<accession>A0A2I8WPI7</accession>
<dbReference type="Pfam" id="PF13347">
    <property type="entry name" value="MFS_2"/>
    <property type="match status" value="1"/>
</dbReference>
<evidence type="ECO:0000313" key="1">
    <source>
        <dbReference type="EMBL" id="PXW33002.1"/>
    </source>
</evidence>
<organism evidence="1 2">
    <name type="scientific">Klebsiella oxytoca</name>
    <dbReference type="NCBI Taxonomy" id="571"/>
    <lineage>
        <taxon>Bacteria</taxon>
        <taxon>Pseudomonadati</taxon>
        <taxon>Pseudomonadota</taxon>
        <taxon>Gammaproteobacteria</taxon>
        <taxon>Enterobacterales</taxon>
        <taxon>Enterobacteriaceae</taxon>
        <taxon>Klebsiella/Raoultella group</taxon>
        <taxon>Klebsiella</taxon>
    </lineage>
</organism>
<gene>
    <name evidence="1" type="ORF">DET57_14118</name>
</gene>
<reference evidence="1 2" key="1">
    <citation type="submission" date="2018-05" db="EMBL/GenBank/DDBJ databases">
        <title>Freshwater and sediment microbial communities from various areas in North America, analyzing microbe dynamics in response to fracking.</title>
        <authorList>
            <person name="Lamendella R."/>
        </authorList>
    </citation>
    <scope>NUCLEOTIDE SEQUENCE [LARGE SCALE GENOMIC DNA]</scope>
    <source>
        <strain evidence="1 2">67</strain>
    </source>
</reference>